<comment type="caution">
    <text evidence="3">The sequence shown here is derived from an EMBL/GenBank/DDBJ whole genome shotgun (WGS) entry which is preliminary data.</text>
</comment>
<gene>
    <name evidence="3" type="ORF">SD77_1366</name>
</gene>
<dbReference type="Pfam" id="PF01381">
    <property type="entry name" value="HTH_3"/>
    <property type="match status" value="1"/>
</dbReference>
<organism evidence="3 4">
    <name type="scientific">Bacillus badius</name>
    <dbReference type="NCBI Taxonomy" id="1455"/>
    <lineage>
        <taxon>Bacteria</taxon>
        <taxon>Bacillati</taxon>
        <taxon>Bacillota</taxon>
        <taxon>Bacilli</taxon>
        <taxon>Bacillales</taxon>
        <taxon>Bacillaceae</taxon>
        <taxon>Pseudobacillus</taxon>
    </lineage>
</organism>
<dbReference type="EMBL" id="JXLP01000013">
    <property type="protein sequence ID" value="KIL77693.1"/>
    <property type="molecule type" value="Genomic_DNA"/>
</dbReference>
<evidence type="ECO:0000313" key="3">
    <source>
        <dbReference type="EMBL" id="KIL77693.1"/>
    </source>
</evidence>
<dbReference type="InterPro" id="IPR010982">
    <property type="entry name" value="Lambda_DNA-bd_dom_sf"/>
</dbReference>
<evidence type="ECO:0000313" key="4">
    <source>
        <dbReference type="Proteomes" id="UP000031982"/>
    </source>
</evidence>
<protein>
    <submittedName>
        <fullName evidence="3">Repressor cro-like protein</fullName>
    </submittedName>
</protein>
<feature type="domain" description="HTH cro/C1-type" evidence="2">
    <location>
        <begin position="5"/>
        <end position="59"/>
    </location>
</feature>
<proteinExistence type="predicted"/>
<name>A0ABR5ASG0_BACBA</name>
<dbReference type="Gene3D" id="1.10.260.40">
    <property type="entry name" value="lambda repressor-like DNA-binding domains"/>
    <property type="match status" value="1"/>
</dbReference>
<keyword evidence="4" id="KW-1185">Reference proteome</keyword>
<dbReference type="SUPFAM" id="SSF47413">
    <property type="entry name" value="lambda repressor-like DNA-binding domains"/>
    <property type="match status" value="1"/>
</dbReference>
<dbReference type="PROSITE" id="PS50943">
    <property type="entry name" value="HTH_CROC1"/>
    <property type="match status" value="1"/>
</dbReference>
<dbReference type="SMART" id="SM00530">
    <property type="entry name" value="HTH_XRE"/>
    <property type="match status" value="1"/>
</dbReference>
<reference evidence="3 4" key="1">
    <citation type="submission" date="2015-01" db="EMBL/GenBank/DDBJ databases">
        <title>Genome Assembly of Bacillus badius MTCC 1458.</title>
        <authorList>
            <person name="Verma A."/>
            <person name="Khatri I."/>
            <person name="Mual P."/>
            <person name="Subramanian S."/>
            <person name="Krishnamurthi S."/>
        </authorList>
    </citation>
    <scope>NUCLEOTIDE SEQUENCE [LARGE SCALE GENOMIC DNA]</scope>
    <source>
        <strain evidence="3 4">MTCC 1458</strain>
    </source>
</reference>
<dbReference type="Proteomes" id="UP000031982">
    <property type="component" value="Unassembled WGS sequence"/>
</dbReference>
<dbReference type="InterPro" id="IPR050807">
    <property type="entry name" value="TransReg_Diox_bact_type"/>
</dbReference>
<evidence type="ECO:0000259" key="2">
    <source>
        <dbReference type="PROSITE" id="PS50943"/>
    </source>
</evidence>
<dbReference type="PANTHER" id="PTHR46797">
    <property type="entry name" value="HTH-TYPE TRANSCRIPTIONAL REGULATOR"/>
    <property type="match status" value="1"/>
</dbReference>
<dbReference type="PANTHER" id="PTHR46797:SF1">
    <property type="entry name" value="METHYLPHOSPHONATE SYNTHASE"/>
    <property type="match status" value="1"/>
</dbReference>
<evidence type="ECO:0000256" key="1">
    <source>
        <dbReference type="ARBA" id="ARBA00023125"/>
    </source>
</evidence>
<keyword evidence="1" id="KW-0238">DNA-binding</keyword>
<accession>A0ABR5ASG0</accession>
<dbReference type="InterPro" id="IPR001387">
    <property type="entry name" value="Cro/C1-type_HTH"/>
</dbReference>
<dbReference type="CDD" id="cd00093">
    <property type="entry name" value="HTH_XRE"/>
    <property type="match status" value="1"/>
</dbReference>
<sequence>MRLWLKELRLQRTMTQNEVAEKSGVERAYYTMIELGSRNPSVEVAKNIAHTLGFNWTIFFENQCNKSKQNKGVS</sequence>